<evidence type="ECO:0000313" key="2">
    <source>
        <dbReference type="Proteomes" id="UP001497602"/>
    </source>
</evidence>
<accession>A0ABP1FCN1</accession>
<sequence length="168" mass="20724">MKLKNELVKEMKWILYICFLSFSLQTFSQKEYYKSYYLNGNLKEEGWLVANNKVDYWKFYYKNGQVKKQGHFINNLPVKYWYFYRQNGIKEKEGHYINGKQNKWWLFYNKQGEVNYKCQLKDNKKNGYCLLYKKKRLVKAIRFKNGKKINEWTDFSSFKKENNLKDLQ</sequence>
<evidence type="ECO:0008006" key="3">
    <source>
        <dbReference type="Google" id="ProtNLM"/>
    </source>
</evidence>
<dbReference type="Proteomes" id="UP001497602">
    <property type="component" value="Unassembled WGS sequence"/>
</dbReference>
<dbReference type="SUPFAM" id="SSF82185">
    <property type="entry name" value="Histone H3 K4-specific methyltransferase SET7/9 N-terminal domain"/>
    <property type="match status" value="2"/>
</dbReference>
<dbReference type="Gene3D" id="2.20.110.10">
    <property type="entry name" value="Histone H3 K4-specific methyltransferase SET7/9 N-terminal domain"/>
    <property type="match status" value="2"/>
</dbReference>
<name>A0ABP1FCN1_9FLAO</name>
<protein>
    <recommendedName>
        <fullName evidence="3">MORN repeat variant</fullName>
    </recommendedName>
</protein>
<evidence type="ECO:0000313" key="1">
    <source>
        <dbReference type="EMBL" id="CAL2108120.1"/>
    </source>
</evidence>
<comment type="caution">
    <text evidence="1">The sequence shown here is derived from an EMBL/GenBank/DDBJ whole genome shotgun (WGS) entry which is preliminary data.</text>
</comment>
<organism evidence="1 2">
    <name type="scientific">Tenacibaculum vairaonense</name>
    <dbReference type="NCBI Taxonomy" id="3137860"/>
    <lineage>
        <taxon>Bacteria</taxon>
        <taxon>Pseudomonadati</taxon>
        <taxon>Bacteroidota</taxon>
        <taxon>Flavobacteriia</taxon>
        <taxon>Flavobacteriales</taxon>
        <taxon>Flavobacteriaceae</taxon>
        <taxon>Tenacibaculum</taxon>
    </lineage>
</organism>
<gene>
    <name evidence="1" type="ORF">T190115A13A_60115</name>
</gene>
<dbReference type="RefSeq" id="WP_348739677.1">
    <property type="nucleotide sequence ID" value="NZ_CAXJRC010000043.1"/>
</dbReference>
<proteinExistence type="predicted"/>
<reference evidence="1 2" key="1">
    <citation type="submission" date="2024-05" db="EMBL/GenBank/DDBJ databases">
        <authorList>
            <person name="Duchaud E."/>
        </authorList>
    </citation>
    <scope>NUCLEOTIDE SEQUENCE [LARGE SCALE GENOMIC DNA]</scope>
    <source>
        <strain evidence="1">Ena-SAMPLE-TAB-13-05-2024-13:56:06:370-140305</strain>
    </source>
</reference>
<keyword evidence="2" id="KW-1185">Reference proteome</keyword>
<dbReference type="EMBL" id="CAXJRC010000043">
    <property type="protein sequence ID" value="CAL2108120.1"/>
    <property type="molecule type" value="Genomic_DNA"/>
</dbReference>